<feature type="compositionally biased region" description="Polar residues" evidence="11">
    <location>
        <begin position="993"/>
        <end position="1005"/>
    </location>
</feature>
<feature type="compositionally biased region" description="Basic residues" evidence="11">
    <location>
        <begin position="1397"/>
        <end position="1406"/>
    </location>
</feature>
<dbReference type="InterPro" id="IPR011989">
    <property type="entry name" value="ARM-like"/>
</dbReference>
<dbReference type="GO" id="GO:0009556">
    <property type="term" value="P:microsporogenesis"/>
    <property type="evidence" value="ECO:0007669"/>
    <property type="project" value="UniProtKB-ARBA"/>
</dbReference>
<accession>A0A540M0H7</accession>
<organism evidence="12 13">
    <name type="scientific">Malus baccata</name>
    <name type="common">Siberian crab apple</name>
    <name type="synonym">Pyrus baccata</name>
    <dbReference type="NCBI Taxonomy" id="106549"/>
    <lineage>
        <taxon>Eukaryota</taxon>
        <taxon>Viridiplantae</taxon>
        <taxon>Streptophyta</taxon>
        <taxon>Embryophyta</taxon>
        <taxon>Tracheophyta</taxon>
        <taxon>Spermatophyta</taxon>
        <taxon>Magnoliopsida</taxon>
        <taxon>eudicotyledons</taxon>
        <taxon>Gunneridae</taxon>
        <taxon>Pentapetalae</taxon>
        <taxon>rosids</taxon>
        <taxon>fabids</taxon>
        <taxon>Rosales</taxon>
        <taxon>Rosaceae</taxon>
        <taxon>Amygdaloideae</taxon>
        <taxon>Maleae</taxon>
        <taxon>Malus</taxon>
    </lineage>
</organism>
<proteinExistence type="inferred from homology"/>
<comment type="subcellular location">
    <subcellularLocation>
        <location evidence="1">Nucleus</location>
    </subcellularLocation>
</comment>
<dbReference type="STRING" id="106549.A0A540M0H7"/>
<feature type="region of interest" description="Disordered" evidence="11">
    <location>
        <begin position="1029"/>
        <end position="1060"/>
    </location>
</feature>
<dbReference type="FunFam" id="2.30.30.140:FF:000033">
    <property type="entry name" value="Binding protein"/>
    <property type="match status" value="1"/>
</dbReference>
<dbReference type="FunFam" id="1.25.10.10:FF:000420">
    <property type="entry name" value="Sister chromatid cohesion protein PDS5 isogeny B"/>
    <property type="match status" value="1"/>
</dbReference>
<feature type="compositionally biased region" description="Basic and acidic residues" evidence="11">
    <location>
        <begin position="1271"/>
        <end position="1286"/>
    </location>
</feature>
<gene>
    <name evidence="12" type="ORF">C1H46_022203</name>
</gene>
<comment type="caution">
    <text evidence="12">The sequence shown here is derived from an EMBL/GenBank/DDBJ whole genome shotgun (WGS) entry which is preliminary data.</text>
</comment>
<evidence type="ECO:0000256" key="7">
    <source>
        <dbReference type="ARBA" id="ARBA00023204"/>
    </source>
</evidence>
<dbReference type="PANTHER" id="PTHR12663:SF0">
    <property type="entry name" value="PRECOCIOUS DISSOCIATION OF SISTERS 5, ISOFORM A"/>
    <property type="match status" value="1"/>
</dbReference>
<dbReference type="CDD" id="cd20404">
    <property type="entry name" value="Tudor_Agenet_AtEML-like"/>
    <property type="match status" value="1"/>
</dbReference>
<evidence type="ECO:0000256" key="3">
    <source>
        <dbReference type="ARBA" id="ARBA00022618"/>
    </source>
</evidence>
<feature type="compositionally biased region" description="Acidic residues" evidence="11">
    <location>
        <begin position="1246"/>
        <end position="1255"/>
    </location>
</feature>
<feature type="compositionally biased region" description="Basic and acidic residues" evidence="11">
    <location>
        <begin position="1349"/>
        <end position="1371"/>
    </location>
</feature>
<keyword evidence="7" id="KW-0234">DNA repair</keyword>
<evidence type="ECO:0000256" key="5">
    <source>
        <dbReference type="ARBA" id="ARBA00022763"/>
    </source>
</evidence>
<keyword evidence="13" id="KW-1185">Reference proteome</keyword>
<feature type="compositionally biased region" description="Acidic residues" evidence="11">
    <location>
        <begin position="1293"/>
        <end position="1311"/>
    </location>
</feature>
<dbReference type="CDD" id="cd19953">
    <property type="entry name" value="PDS5"/>
    <property type="match status" value="1"/>
</dbReference>
<protein>
    <recommendedName>
        <fullName evidence="14">Tudor domain-containing protein</fullName>
    </recommendedName>
</protein>
<evidence type="ECO:0008006" key="14">
    <source>
        <dbReference type="Google" id="ProtNLM"/>
    </source>
</evidence>
<evidence type="ECO:0000256" key="2">
    <source>
        <dbReference type="ARBA" id="ARBA00006254"/>
    </source>
</evidence>
<feature type="region of interest" description="Disordered" evidence="11">
    <location>
        <begin position="1161"/>
        <end position="1406"/>
    </location>
</feature>
<feature type="compositionally biased region" description="Basic and acidic residues" evidence="11">
    <location>
        <begin position="955"/>
        <end position="970"/>
    </location>
</feature>
<evidence type="ECO:0000256" key="10">
    <source>
        <dbReference type="ARBA" id="ARBA00058864"/>
    </source>
</evidence>
<dbReference type="EMBL" id="VIEB01000397">
    <property type="protein sequence ID" value="TQD92233.1"/>
    <property type="molecule type" value="Genomic_DNA"/>
</dbReference>
<evidence type="ECO:0000256" key="9">
    <source>
        <dbReference type="ARBA" id="ARBA00023306"/>
    </source>
</evidence>
<comment type="function">
    <text evidence="10">Cohesin cofactor dispensable during the meiotic division but playing an important role in DNA repair by homologous recombination (HR) probably by helping SMC5/SMC6 complex. Regulator of sister chromatid cohesion in mitosis which may stabilize cohesin complex association with chromatin. May couple sister chromatid cohesion during mitosis to DNA replication. Cohesion ensures that chromosome partitioning is accurate in both meiotic and mitotic cells and plays an important role in DNA repair.</text>
</comment>
<keyword evidence="8" id="KW-0539">Nucleus</keyword>
<keyword evidence="3" id="KW-0132">Cell division</keyword>
<dbReference type="Gene3D" id="1.25.10.10">
    <property type="entry name" value="Leucine-rich Repeat Variant"/>
    <property type="match status" value="1"/>
</dbReference>
<dbReference type="GO" id="GO:0007064">
    <property type="term" value="P:mitotic sister chromatid cohesion"/>
    <property type="evidence" value="ECO:0007669"/>
    <property type="project" value="InterPro"/>
</dbReference>
<feature type="compositionally biased region" description="Basic residues" evidence="11">
    <location>
        <begin position="894"/>
        <end position="908"/>
    </location>
</feature>
<sequence>MAQKLEQLLKEVGSKLETPHSSKDALVKLLKQAASCLSDLDQSPPASTLESMQPLLNAIVKPELDDHQETVLSSMQTIMVVLLEESEELRDDLLFIVLSILGRNRSDITVAARRLAMNVIEQCAGKLESGIKQFLISSMSGDNKSENHQIDYHEVIYDVYRCAPQILSGVVPYLTGELLTDQLETRLKAVSLVGDLFSLPGSTIFEAFQPIFSEFLKRLTDRVVEVRMLVLQHVKSCMLSNPFRAEAPEIISALCDRLLDFEEKVRKQVVAVVYDVACHALSSIPLETIKLVAERLRDKSLLVKKYTMERLAEIFRVYCTMCSDGPLLSSDFDWIPGKILRCFYDKDFRSDTIESVLCESLFPTNFSVKDKVKHWVRVFSRFDKVEVKALEKILEQKQRLQQEMQKYLALKQMHQDGDAPEVQKKILYCFRIMSRLFADPVKAEESFQFLDQLKDVNIWKILTNLVDPNTGSQQACTLRDDLLRILGEKHRLYDFLSTFSVKCSYLLFNKEHVKEILLEKSGDYKIASWDDKSDLCLLKIYGIKTLVKSYLPVKDAHVRSGIDGLLEILRNTLSCGEISKDIETSSVDKAHLRLASAKAILRLSKHWNHKIPVDIFYLTLKTSEISFPQAKKIFLNKVHQYIKDRLLDGKYACAFFFNTSGSKSVEFQEEKQNLADIIQMYHQTKGRHLSMQQSDANSLTAYPEYILPYLVHALAHHSCPNIDECKDVKAFEPIYRQLHLFLSMLVHRDDDVKSESSSNIEKEDISAIISIFQSIKCSEDIYDATKSKNSHGICDLGLSVTKRLSPKEYDLQGLPASVPLPSMLYKQYDKKEGDDSMASEGKTWLADDSVVAHFESLKLESSETGLSEIAEDELMKDGERDGGEVPLGRIIKRLRSKNSKAKKAKKNKASSADAENAENSVDILKMVRDINLDNLEKPSKFESSNGHENLPSKKSRMDLKHEKENKRKSTEATSVPIPKRRRSSSAHGAFRSPRSTSKSPLSASVDNRKLVQGTESDLLVSCFRKNATSSSQRKGRASDHGLNDETNEVGEASDREEPNVLEADKDDLNSDFNSPAGSIKKRKRKSISGLAKCKFKASGKDVEDLIGCRIKVWWPMDKRFYEGTVKSFDTLKRKHVILYEDGDVEVLRLEKERWELIDKGRKPTKKLNSSNKSPSKEVSPGQKNKPTGGSRENKKPIKTVKRKRTPKKNSARKKGVSKRNHWGSRDKESSEVSNDEPALTSKIDEIDSGSSEEENAEKVDENVTDEGESDTEVKFVSEGKGLKDAEESPNNTEESDEENPGSEGIPAEDMDSIPQDAENGNEEMQHSEEKEADEPSGGSRGVNEEDPSDSERTQDKDDISGSPLKQEKSHVEPSSLSDAGDDELSDDEPLGKWTQRVVKKGSKRVR</sequence>
<evidence type="ECO:0000256" key="1">
    <source>
        <dbReference type="ARBA" id="ARBA00004123"/>
    </source>
</evidence>
<dbReference type="Proteomes" id="UP000315295">
    <property type="component" value="Unassembled WGS sequence"/>
</dbReference>
<dbReference type="InterPro" id="IPR016024">
    <property type="entry name" value="ARM-type_fold"/>
</dbReference>
<dbReference type="GO" id="GO:0005634">
    <property type="term" value="C:nucleus"/>
    <property type="evidence" value="ECO:0007669"/>
    <property type="project" value="UniProtKB-SubCell"/>
</dbReference>
<keyword evidence="9" id="KW-0131">Cell cycle</keyword>
<dbReference type="SUPFAM" id="SSF48371">
    <property type="entry name" value="ARM repeat"/>
    <property type="match status" value="1"/>
</dbReference>
<keyword evidence="6" id="KW-0498">Mitosis</keyword>
<feature type="region of interest" description="Disordered" evidence="11">
    <location>
        <begin position="936"/>
        <end position="1008"/>
    </location>
</feature>
<dbReference type="Pfam" id="PF20168">
    <property type="entry name" value="PDS5"/>
    <property type="match status" value="2"/>
</dbReference>
<dbReference type="SUPFAM" id="SSF63748">
    <property type="entry name" value="Tudor/PWWP/MBT"/>
    <property type="match status" value="1"/>
</dbReference>
<evidence type="ECO:0000313" key="12">
    <source>
        <dbReference type="EMBL" id="TQD92233.1"/>
    </source>
</evidence>
<keyword evidence="5" id="KW-0227">DNA damage</keyword>
<feature type="region of interest" description="Disordered" evidence="11">
    <location>
        <begin position="894"/>
        <end position="916"/>
    </location>
</feature>
<feature type="compositionally biased region" description="Acidic residues" evidence="11">
    <location>
        <begin position="1379"/>
        <end position="1388"/>
    </location>
</feature>
<dbReference type="GO" id="GO:0006281">
    <property type="term" value="P:DNA repair"/>
    <property type="evidence" value="ECO:0007669"/>
    <property type="project" value="UniProtKB-KW"/>
</dbReference>
<evidence type="ECO:0000256" key="6">
    <source>
        <dbReference type="ARBA" id="ARBA00022776"/>
    </source>
</evidence>
<reference evidence="12 13" key="1">
    <citation type="journal article" date="2019" name="G3 (Bethesda)">
        <title>Sequencing of a Wild Apple (Malus baccata) Genome Unravels the Differences Between Cultivated and Wild Apple Species Regarding Disease Resistance and Cold Tolerance.</title>
        <authorList>
            <person name="Chen X."/>
        </authorList>
    </citation>
    <scope>NUCLEOTIDE SEQUENCE [LARGE SCALE GENOMIC DNA]</scope>
    <source>
        <strain evidence="13">cv. Shandingzi</strain>
        <tissue evidence="12">Leaves</tissue>
    </source>
</reference>
<evidence type="ECO:0000256" key="11">
    <source>
        <dbReference type="SAM" id="MobiDB-lite"/>
    </source>
</evidence>
<dbReference type="PANTHER" id="PTHR12663">
    <property type="entry name" value="ANDROGEN INDUCED INHIBITOR OF PROLIFERATION AS3 / PDS5-RELATED"/>
    <property type="match status" value="1"/>
</dbReference>
<feature type="compositionally biased region" description="Basic residues" evidence="11">
    <location>
        <begin position="1196"/>
        <end position="1222"/>
    </location>
</feature>
<name>A0A540M0H7_MALBA</name>
<comment type="similarity">
    <text evidence="2">Belongs to the PDS5 family.</text>
</comment>
<dbReference type="GO" id="GO:0051301">
    <property type="term" value="P:cell division"/>
    <property type="evidence" value="ECO:0007669"/>
    <property type="project" value="UniProtKB-KW"/>
</dbReference>
<evidence type="ECO:0000313" key="13">
    <source>
        <dbReference type="Proteomes" id="UP000315295"/>
    </source>
</evidence>
<evidence type="ECO:0000256" key="4">
    <source>
        <dbReference type="ARBA" id="ARBA00022737"/>
    </source>
</evidence>
<dbReference type="InterPro" id="IPR039776">
    <property type="entry name" value="Pds5"/>
</dbReference>
<dbReference type="Gene3D" id="2.30.30.140">
    <property type="match status" value="1"/>
</dbReference>
<dbReference type="GO" id="GO:0035825">
    <property type="term" value="P:homologous recombination"/>
    <property type="evidence" value="ECO:0007669"/>
    <property type="project" value="UniProtKB-ARBA"/>
</dbReference>
<evidence type="ECO:0000256" key="8">
    <source>
        <dbReference type="ARBA" id="ARBA00023242"/>
    </source>
</evidence>
<keyword evidence="4" id="KW-0677">Repeat</keyword>
<dbReference type="GO" id="GO:0000785">
    <property type="term" value="C:chromatin"/>
    <property type="evidence" value="ECO:0007669"/>
    <property type="project" value="TreeGrafter"/>
</dbReference>